<dbReference type="Proteomes" id="UP000077339">
    <property type="component" value="Unassembled WGS sequence"/>
</dbReference>
<evidence type="ECO:0000313" key="1">
    <source>
        <dbReference type="EMBL" id="OAA31214.1"/>
    </source>
</evidence>
<comment type="caution">
    <text evidence="1">The sequence shown here is derived from an EMBL/GenBank/DDBJ whole genome shotgun (WGS) entry which is preliminary data.</text>
</comment>
<dbReference type="Pfam" id="PF12646">
    <property type="entry name" value="DUF3783"/>
    <property type="match status" value="1"/>
</dbReference>
<evidence type="ECO:0008006" key="3">
    <source>
        <dbReference type="Google" id="ProtNLM"/>
    </source>
</evidence>
<dbReference type="PATRIC" id="fig|1453497.3.peg.1372"/>
<sequence length="122" mass="14635">MGSENPLVLYYTESEEEKRIVEEFFINYETIDCTGLEEKKLDSIISGEIEKASHKKWSSNHYSFMIFHKMESKEILEILKHIRQVSKSEWIFATTTENNLNWVLKDLLKELIEEHRNMHNIR</sequence>
<name>A0A182C715_9BACT</name>
<evidence type="ECO:0000313" key="2">
    <source>
        <dbReference type="Proteomes" id="UP000077339"/>
    </source>
</evidence>
<dbReference type="AlphaFoldDB" id="A0A182C715"/>
<dbReference type="EMBL" id="JFHK01000004">
    <property type="protein sequence ID" value="OAA31214.1"/>
    <property type="molecule type" value="Genomic_DNA"/>
</dbReference>
<accession>A0A182C715</accession>
<proteinExistence type="predicted"/>
<dbReference type="STRING" id="1453497.AT15_06875"/>
<dbReference type="RefSeq" id="WP_068346170.1">
    <property type="nucleotide sequence ID" value="NZ_JFHK01000004.1"/>
</dbReference>
<dbReference type="InterPro" id="IPR016621">
    <property type="entry name" value="UCP014543"/>
</dbReference>
<protein>
    <recommendedName>
        <fullName evidence="3">DUF3783 domain-containing protein</fullName>
    </recommendedName>
</protein>
<organism evidence="1 2">
    <name type="scientific">Kosmotoga arenicorallina S304</name>
    <dbReference type="NCBI Taxonomy" id="1453497"/>
    <lineage>
        <taxon>Bacteria</taxon>
        <taxon>Thermotogati</taxon>
        <taxon>Thermotogota</taxon>
        <taxon>Thermotogae</taxon>
        <taxon>Kosmotogales</taxon>
        <taxon>Kosmotogaceae</taxon>
        <taxon>Kosmotoga</taxon>
    </lineage>
</organism>
<gene>
    <name evidence="1" type="ORF">AT15_06875</name>
</gene>
<reference evidence="1 2" key="1">
    <citation type="submission" date="2014-02" db="EMBL/GenBank/DDBJ databases">
        <title>Kosmotoga genome sequencing.</title>
        <authorList>
            <person name="Pollo S.M."/>
            <person name="Charchuk R."/>
            <person name="Nesbo C.L."/>
        </authorList>
    </citation>
    <scope>NUCLEOTIDE SEQUENCE [LARGE SCALE GENOMIC DNA]</scope>
    <source>
        <strain evidence="1 2">S304</strain>
    </source>
</reference>
<dbReference type="OrthoDB" id="46557at2"/>
<keyword evidence="2" id="KW-1185">Reference proteome</keyword>